<proteinExistence type="predicted"/>
<dbReference type="Proteomes" id="UP000275078">
    <property type="component" value="Unassembled WGS sequence"/>
</dbReference>
<gene>
    <name evidence="1" type="ORF">BJ508DRAFT_324254</name>
</gene>
<organism evidence="1 2">
    <name type="scientific">Ascobolus immersus RN42</name>
    <dbReference type="NCBI Taxonomy" id="1160509"/>
    <lineage>
        <taxon>Eukaryota</taxon>
        <taxon>Fungi</taxon>
        <taxon>Dikarya</taxon>
        <taxon>Ascomycota</taxon>
        <taxon>Pezizomycotina</taxon>
        <taxon>Pezizomycetes</taxon>
        <taxon>Pezizales</taxon>
        <taxon>Ascobolaceae</taxon>
        <taxon>Ascobolus</taxon>
    </lineage>
</organism>
<protein>
    <submittedName>
        <fullName evidence="1">Uncharacterized protein</fullName>
    </submittedName>
</protein>
<dbReference type="EMBL" id="ML119662">
    <property type="protein sequence ID" value="RPA83904.1"/>
    <property type="molecule type" value="Genomic_DNA"/>
</dbReference>
<name>A0A3N4IQP4_ASCIM</name>
<accession>A0A3N4IQP4</accession>
<evidence type="ECO:0000313" key="1">
    <source>
        <dbReference type="EMBL" id="RPA83904.1"/>
    </source>
</evidence>
<sequence>MDFWDGASFGSGSGIIDDFNSAIDKEAIIDSTTSLATTAIRERDHTEHPSQLTDGGEEGMQMNTFSSLVKTDSRWVSDVEAVYTCEFEVECECEESVIKILFRAGDDELECGDCFFRVGNSYFLLVGDLLSFFVLGVTGEEEKVKNILVEYDKDPMAFEWVGFTEVLATQLRMFI</sequence>
<dbReference type="AlphaFoldDB" id="A0A3N4IQP4"/>
<reference evidence="1 2" key="1">
    <citation type="journal article" date="2018" name="Nat. Ecol. Evol.">
        <title>Pezizomycetes genomes reveal the molecular basis of ectomycorrhizal truffle lifestyle.</title>
        <authorList>
            <person name="Murat C."/>
            <person name="Payen T."/>
            <person name="Noel B."/>
            <person name="Kuo A."/>
            <person name="Morin E."/>
            <person name="Chen J."/>
            <person name="Kohler A."/>
            <person name="Krizsan K."/>
            <person name="Balestrini R."/>
            <person name="Da Silva C."/>
            <person name="Montanini B."/>
            <person name="Hainaut M."/>
            <person name="Levati E."/>
            <person name="Barry K.W."/>
            <person name="Belfiori B."/>
            <person name="Cichocki N."/>
            <person name="Clum A."/>
            <person name="Dockter R.B."/>
            <person name="Fauchery L."/>
            <person name="Guy J."/>
            <person name="Iotti M."/>
            <person name="Le Tacon F."/>
            <person name="Lindquist E.A."/>
            <person name="Lipzen A."/>
            <person name="Malagnac F."/>
            <person name="Mello A."/>
            <person name="Molinier V."/>
            <person name="Miyauchi S."/>
            <person name="Poulain J."/>
            <person name="Riccioni C."/>
            <person name="Rubini A."/>
            <person name="Sitrit Y."/>
            <person name="Splivallo R."/>
            <person name="Traeger S."/>
            <person name="Wang M."/>
            <person name="Zifcakova L."/>
            <person name="Wipf D."/>
            <person name="Zambonelli A."/>
            <person name="Paolocci F."/>
            <person name="Nowrousian M."/>
            <person name="Ottonello S."/>
            <person name="Baldrian P."/>
            <person name="Spatafora J.W."/>
            <person name="Henrissat B."/>
            <person name="Nagy L.G."/>
            <person name="Aury J.M."/>
            <person name="Wincker P."/>
            <person name="Grigoriev I.V."/>
            <person name="Bonfante P."/>
            <person name="Martin F.M."/>
        </authorList>
    </citation>
    <scope>NUCLEOTIDE SEQUENCE [LARGE SCALE GENOMIC DNA]</scope>
    <source>
        <strain evidence="1 2">RN42</strain>
    </source>
</reference>
<evidence type="ECO:0000313" key="2">
    <source>
        <dbReference type="Proteomes" id="UP000275078"/>
    </source>
</evidence>
<keyword evidence="2" id="KW-1185">Reference proteome</keyword>